<feature type="compositionally biased region" description="Polar residues" evidence="1">
    <location>
        <begin position="38"/>
        <end position="47"/>
    </location>
</feature>
<name>X0UU04_9ZZZZ</name>
<gene>
    <name evidence="2" type="ORF">S01H1_19119</name>
</gene>
<feature type="compositionally biased region" description="Polar residues" evidence="1">
    <location>
        <begin position="1"/>
        <end position="21"/>
    </location>
</feature>
<dbReference type="AlphaFoldDB" id="X0UU04"/>
<organism evidence="2">
    <name type="scientific">marine sediment metagenome</name>
    <dbReference type="NCBI Taxonomy" id="412755"/>
    <lineage>
        <taxon>unclassified sequences</taxon>
        <taxon>metagenomes</taxon>
        <taxon>ecological metagenomes</taxon>
    </lineage>
</organism>
<evidence type="ECO:0000256" key="1">
    <source>
        <dbReference type="SAM" id="MobiDB-lite"/>
    </source>
</evidence>
<dbReference type="EMBL" id="BARS01010292">
    <property type="protein sequence ID" value="GAF91925.1"/>
    <property type="molecule type" value="Genomic_DNA"/>
</dbReference>
<accession>X0UU04</accession>
<proteinExistence type="predicted"/>
<feature type="region of interest" description="Disordered" evidence="1">
    <location>
        <begin position="1"/>
        <end position="64"/>
    </location>
</feature>
<evidence type="ECO:0000313" key="2">
    <source>
        <dbReference type="EMBL" id="GAF91925.1"/>
    </source>
</evidence>
<sequence length="115" mass="12656">MARYNRLQNADTDRTQNSTQDGLDALERDALGPASKNGAAQSSNGTLTPRKMIPQSKPTLIPHKLGRPYRGWNVALKNKGVSIYCPSGPVYDKSKFICVEQNDAADGVEAEFWVF</sequence>
<reference evidence="2" key="1">
    <citation type="journal article" date="2014" name="Front. Microbiol.">
        <title>High frequency of phylogenetically diverse reductive dehalogenase-homologous genes in deep subseafloor sedimentary metagenomes.</title>
        <authorList>
            <person name="Kawai M."/>
            <person name="Futagami T."/>
            <person name="Toyoda A."/>
            <person name="Takaki Y."/>
            <person name="Nishi S."/>
            <person name="Hori S."/>
            <person name="Arai W."/>
            <person name="Tsubouchi T."/>
            <person name="Morono Y."/>
            <person name="Uchiyama I."/>
            <person name="Ito T."/>
            <person name="Fujiyama A."/>
            <person name="Inagaki F."/>
            <person name="Takami H."/>
        </authorList>
    </citation>
    <scope>NUCLEOTIDE SEQUENCE</scope>
    <source>
        <strain evidence="2">Expedition CK06-06</strain>
    </source>
</reference>
<comment type="caution">
    <text evidence="2">The sequence shown here is derived from an EMBL/GenBank/DDBJ whole genome shotgun (WGS) entry which is preliminary data.</text>
</comment>
<protein>
    <submittedName>
        <fullName evidence="2">Uncharacterized protein</fullName>
    </submittedName>
</protein>